<evidence type="ECO:0000313" key="2">
    <source>
        <dbReference type="EMBL" id="KAK7592734.1"/>
    </source>
</evidence>
<gene>
    <name evidence="2" type="ORF">V9T40_007486</name>
</gene>
<keyword evidence="3" id="KW-1185">Reference proteome</keyword>
<name>A0AAN9Y484_9HEMI</name>
<evidence type="ECO:0000256" key="1">
    <source>
        <dbReference type="SAM" id="MobiDB-lite"/>
    </source>
</evidence>
<feature type="compositionally biased region" description="Basic and acidic residues" evidence="1">
    <location>
        <begin position="38"/>
        <end position="49"/>
    </location>
</feature>
<feature type="compositionally biased region" description="Basic residues" evidence="1">
    <location>
        <begin position="50"/>
        <end position="85"/>
    </location>
</feature>
<feature type="region of interest" description="Disordered" evidence="1">
    <location>
        <begin position="37"/>
        <end position="114"/>
    </location>
</feature>
<dbReference type="EMBL" id="JBBCAQ010000020">
    <property type="protein sequence ID" value="KAK7592734.1"/>
    <property type="molecule type" value="Genomic_DNA"/>
</dbReference>
<comment type="caution">
    <text evidence="2">The sequence shown here is derived from an EMBL/GenBank/DDBJ whole genome shotgun (WGS) entry which is preliminary data.</text>
</comment>
<proteinExistence type="predicted"/>
<organism evidence="2 3">
    <name type="scientific">Parthenolecanium corni</name>
    <dbReference type="NCBI Taxonomy" id="536013"/>
    <lineage>
        <taxon>Eukaryota</taxon>
        <taxon>Metazoa</taxon>
        <taxon>Ecdysozoa</taxon>
        <taxon>Arthropoda</taxon>
        <taxon>Hexapoda</taxon>
        <taxon>Insecta</taxon>
        <taxon>Pterygota</taxon>
        <taxon>Neoptera</taxon>
        <taxon>Paraneoptera</taxon>
        <taxon>Hemiptera</taxon>
        <taxon>Sternorrhyncha</taxon>
        <taxon>Coccoidea</taxon>
        <taxon>Coccidae</taxon>
        <taxon>Parthenolecanium</taxon>
    </lineage>
</organism>
<dbReference type="AlphaFoldDB" id="A0AAN9Y484"/>
<feature type="compositionally biased region" description="Basic and acidic residues" evidence="1">
    <location>
        <begin position="93"/>
        <end position="109"/>
    </location>
</feature>
<dbReference type="Proteomes" id="UP001367676">
    <property type="component" value="Unassembled WGS sequence"/>
</dbReference>
<sequence length="173" mass="20374">MKVALLIDSQVEAIVRCGNRVFKISFHFSPAKLTAGVNDREGKQIEQRKEKKRKERKGKERKRKEKKGKERKRKEKKGKEKKRKEKQMARVKLNNDDDMRTCEENENSVRSRGSRSGAAFLSPIFLHHFGTPRRNKIRRYVGLRVRDEYSSYDVGRRGGQIRVVDRRHGYSVC</sequence>
<protein>
    <submittedName>
        <fullName evidence="2">Uncharacterized protein</fullName>
    </submittedName>
</protein>
<reference evidence="2 3" key="1">
    <citation type="submission" date="2024-03" db="EMBL/GenBank/DDBJ databases">
        <title>Adaptation during the transition from Ophiocordyceps entomopathogen to insect associate is accompanied by gene loss and intensified selection.</title>
        <authorList>
            <person name="Ward C.M."/>
            <person name="Onetto C.A."/>
            <person name="Borneman A.R."/>
        </authorList>
    </citation>
    <scope>NUCLEOTIDE SEQUENCE [LARGE SCALE GENOMIC DNA]</scope>
    <source>
        <strain evidence="2">AWRI1</strain>
        <tissue evidence="2">Single Adult Female</tissue>
    </source>
</reference>
<accession>A0AAN9Y484</accession>
<evidence type="ECO:0000313" key="3">
    <source>
        <dbReference type="Proteomes" id="UP001367676"/>
    </source>
</evidence>